<evidence type="ECO:0000313" key="1">
    <source>
        <dbReference type="EMBL" id="PUB11333.1"/>
    </source>
</evidence>
<evidence type="ECO:0000313" key="2">
    <source>
        <dbReference type="Proteomes" id="UP000244523"/>
    </source>
</evidence>
<dbReference type="EMBL" id="QBUD01000014">
    <property type="protein sequence ID" value="PUB11333.1"/>
    <property type="molecule type" value="Genomic_DNA"/>
</dbReference>
<gene>
    <name evidence="1" type="ORF">C8N45_114108</name>
</gene>
<name>A0A2T6K995_9RHOB</name>
<accession>A0A2T6K995</accession>
<dbReference type="Proteomes" id="UP000244523">
    <property type="component" value="Unassembled WGS sequence"/>
</dbReference>
<keyword evidence="2" id="KW-1185">Reference proteome</keyword>
<protein>
    <submittedName>
        <fullName evidence="1">Uncharacterized protein</fullName>
    </submittedName>
</protein>
<comment type="caution">
    <text evidence="1">The sequence shown here is derived from an EMBL/GenBank/DDBJ whole genome shotgun (WGS) entry which is preliminary data.</text>
</comment>
<reference evidence="1 2" key="1">
    <citation type="submission" date="2018-04" db="EMBL/GenBank/DDBJ databases">
        <title>Genomic Encyclopedia of Archaeal and Bacterial Type Strains, Phase II (KMG-II): from individual species to whole genera.</title>
        <authorList>
            <person name="Goeker M."/>
        </authorList>
    </citation>
    <scope>NUCLEOTIDE SEQUENCE [LARGE SCALE GENOMIC DNA]</scope>
    <source>
        <strain evidence="1 2">DSM 29955</strain>
    </source>
</reference>
<sequence>MMKRFLRYRTRPNWGHIFDLVDDEYRSYADGTIRRFRHRRHPDGSKTREFVGSRKPTNADWAAFYQVMDRYEAWCWTTESFLPVMDGNSWSLRVVGGDREVRITGGFGFPPGFIEVSDAIHTLVHGTEGQLLEE</sequence>
<dbReference type="AlphaFoldDB" id="A0A2T6K995"/>
<proteinExistence type="predicted"/>
<organism evidence="1 2">
    <name type="scientific">Yoonia sediminilitoris</name>
    <dbReference type="NCBI Taxonomy" id="1286148"/>
    <lineage>
        <taxon>Bacteria</taxon>
        <taxon>Pseudomonadati</taxon>
        <taxon>Pseudomonadota</taxon>
        <taxon>Alphaproteobacteria</taxon>
        <taxon>Rhodobacterales</taxon>
        <taxon>Paracoccaceae</taxon>
        <taxon>Yoonia</taxon>
    </lineage>
</organism>